<reference evidence="2 3" key="1">
    <citation type="submission" date="2017-09" db="EMBL/GenBank/DDBJ databases">
        <title>Depth-based differentiation of microbial function through sediment-hosted aquifers and enrichment of novel symbionts in the deep terrestrial subsurface.</title>
        <authorList>
            <person name="Probst A.J."/>
            <person name="Ladd B."/>
            <person name="Jarett J.K."/>
            <person name="Geller-Mcgrath D.E."/>
            <person name="Sieber C.M."/>
            <person name="Emerson J.B."/>
            <person name="Anantharaman K."/>
            <person name="Thomas B.C."/>
            <person name="Malmstrom R."/>
            <person name="Stieglmeier M."/>
            <person name="Klingl A."/>
            <person name="Woyke T."/>
            <person name="Ryan C.M."/>
            <person name="Banfield J.F."/>
        </authorList>
    </citation>
    <scope>NUCLEOTIDE SEQUENCE [LARGE SCALE GENOMIC DNA]</scope>
    <source>
        <strain evidence="2">CG23_combo_of_CG06-09_8_20_14_all_34_8</strain>
    </source>
</reference>
<gene>
    <name evidence="2" type="ORF">COX08_02105</name>
</gene>
<organism evidence="2 3">
    <name type="scientific">Candidatus Beckwithbacteria bacterium CG23_combo_of_CG06-09_8_20_14_all_34_8</name>
    <dbReference type="NCBI Taxonomy" id="1974497"/>
    <lineage>
        <taxon>Bacteria</taxon>
        <taxon>Candidatus Beckwithiibacteriota</taxon>
    </lineage>
</organism>
<keyword evidence="1" id="KW-0812">Transmembrane</keyword>
<dbReference type="AlphaFoldDB" id="A0A2H0B6J6"/>
<evidence type="ECO:0008006" key="4">
    <source>
        <dbReference type="Google" id="ProtNLM"/>
    </source>
</evidence>
<feature type="transmembrane region" description="Helical" evidence="1">
    <location>
        <begin position="288"/>
        <end position="307"/>
    </location>
</feature>
<dbReference type="Proteomes" id="UP000229459">
    <property type="component" value="Unassembled WGS sequence"/>
</dbReference>
<name>A0A2H0B6J6_9BACT</name>
<proteinExistence type="predicted"/>
<evidence type="ECO:0000313" key="2">
    <source>
        <dbReference type="EMBL" id="PIP53241.1"/>
    </source>
</evidence>
<feature type="transmembrane region" description="Helical" evidence="1">
    <location>
        <begin position="222"/>
        <end position="244"/>
    </location>
</feature>
<feature type="transmembrane region" description="Helical" evidence="1">
    <location>
        <begin position="150"/>
        <end position="171"/>
    </location>
</feature>
<sequence length="561" mass="65177">MKIINIYWPLFILVVAIILLNRTLLSQGIPDTHDGNSHVARIANYYLAFRDGHFPIRWAPNLNYKYGYPVFQYHYQTPYFAAVLFYKIGFTLEQSYKLVYFIFSILAALTMFWWLKQHLSKLPALIGTLLYISAPPFIYQIFVRGAFGEFVAWCLLPLLFLCVNKFSISAQNKRFDILWFILGTISTALLVISHIMLTTFGLTFVFIYGLILDSSNNIKKFMVYVAMFLLGLGLSAFFLLPAILESKFVTFSSVALTKSFTDHFLYLSQFFYSPWDYGYSVAGPKDTMSFMLGFASIFLVLILFIYLTIQFKFKKSTLLEFIKKEKLILYFLFFTLLSIFFMTNASVDIWNLFHYLWKIQFPWRLLVIPTFSLATLGAITVSKINNQYLNYIVLVICFVQIFLYAKPGKIMHLTDYEYFEFPFTSSVNNELLPNDFNMYRNIAYTFQVKDINNLAKINIENWITTKHRYSVESTASANIVERLAYMPGWETTVDGKITNINTRNPDYPGLPNFELKPGKHLVETTLTENTFAKKTGDYITLFSFSILLIISLVGIKNRYVK</sequence>
<accession>A0A2H0B6J6</accession>
<feature type="transmembrane region" description="Helical" evidence="1">
    <location>
        <begin position="177"/>
        <end position="210"/>
    </location>
</feature>
<feature type="transmembrane region" description="Helical" evidence="1">
    <location>
        <begin position="98"/>
        <end position="116"/>
    </location>
</feature>
<keyword evidence="1" id="KW-0472">Membrane</keyword>
<feature type="transmembrane region" description="Helical" evidence="1">
    <location>
        <begin position="538"/>
        <end position="555"/>
    </location>
</feature>
<feature type="transmembrane region" description="Helical" evidence="1">
    <location>
        <begin position="361"/>
        <end position="381"/>
    </location>
</feature>
<evidence type="ECO:0000313" key="3">
    <source>
        <dbReference type="Proteomes" id="UP000229459"/>
    </source>
</evidence>
<feature type="transmembrane region" description="Helical" evidence="1">
    <location>
        <begin position="388"/>
        <end position="405"/>
    </location>
</feature>
<dbReference type="EMBL" id="PCSR01000047">
    <property type="protein sequence ID" value="PIP53241.1"/>
    <property type="molecule type" value="Genomic_DNA"/>
</dbReference>
<protein>
    <recommendedName>
        <fullName evidence="4">Membrane protein 6-pyruvoyl-tetrahydropterin synthase-related domain-containing protein</fullName>
    </recommendedName>
</protein>
<feature type="transmembrane region" description="Helical" evidence="1">
    <location>
        <begin position="122"/>
        <end position="143"/>
    </location>
</feature>
<evidence type="ECO:0000256" key="1">
    <source>
        <dbReference type="SAM" id="Phobius"/>
    </source>
</evidence>
<keyword evidence="1" id="KW-1133">Transmembrane helix</keyword>
<feature type="transmembrane region" description="Helical" evidence="1">
    <location>
        <begin position="327"/>
        <end position="349"/>
    </location>
</feature>
<feature type="transmembrane region" description="Helical" evidence="1">
    <location>
        <begin position="6"/>
        <end position="25"/>
    </location>
</feature>
<comment type="caution">
    <text evidence="2">The sequence shown here is derived from an EMBL/GenBank/DDBJ whole genome shotgun (WGS) entry which is preliminary data.</text>
</comment>